<proteinExistence type="predicted"/>
<keyword evidence="3" id="KW-1185">Reference proteome</keyword>
<keyword evidence="1" id="KW-0732">Signal</keyword>
<name>A0A4U0X3C7_9PEZI</name>
<accession>A0A4U0X3C7</accession>
<organism evidence="2 3">
    <name type="scientific">Friedmanniomyces simplex</name>
    <dbReference type="NCBI Taxonomy" id="329884"/>
    <lineage>
        <taxon>Eukaryota</taxon>
        <taxon>Fungi</taxon>
        <taxon>Dikarya</taxon>
        <taxon>Ascomycota</taxon>
        <taxon>Pezizomycotina</taxon>
        <taxon>Dothideomycetes</taxon>
        <taxon>Dothideomycetidae</taxon>
        <taxon>Mycosphaerellales</taxon>
        <taxon>Teratosphaeriaceae</taxon>
        <taxon>Friedmanniomyces</taxon>
    </lineage>
</organism>
<sequence>MYSIALCALLLARGSYGITVTNSSGTPSASTTYITETTTYINATTSAPTTASTSAANATSSHIWSLWSTEVYPTNCDAYYTAPGASPSALPGWNASQNSAFFSSAYDCLSSIDAYGSASESWERSNVYYWASTYTSLALPAAETETFTSTSYRLTTLCDGIPRAVTGLNASSTLSTYTTAFTYRSSAVQETYTSTISLSTAPYTTPPPTCSLNCAACSMLYAAQDYSLSSYDALSQYTSAASVLAP</sequence>
<gene>
    <name evidence="2" type="ORF">B0A55_09629</name>
</gene>
<comment type="caution">
    <text evidence="2">The sequence shown here is derived from an EMBL/GenBank/DDBJ whole genome shotgun (WGS) entry which is preliminary data.</text>
</comment>
<feature type="non-terminal residue" evidence="2">
    <location>
        <position position="246"/>
    </location>
</feature>
<evidence type="ECO:0000256" key="1">
    <source>
        <dbReference type="SAM" id="SignalP"/>
    </source>
</evidence>
<dbReference type="STRING" id="329884.A0A4U0X3C7"/>
<feature type="signal peptide" evidence="1">
    <location>
        <begin position="1"/>
        <end position="17"/>
    </location>
</feature>
<protein>
    <recommendedName>
        <fullName evidence="4">Ig-like domain-containing protein</fullName>
    </recommendedName>
</protein>
<feature type="chain" id="PRO_5020999185" description="Ig-like domain-containing protein" evidence="1">
    <location>
        <begin position="18"/>
        <end position="246"/>
    </location>
</feature>
<dbReference type="OrthoDB" id="1470350at2759"/>
<evidence type="ECO:0000313" key="2">
    <source>
        <dbReference type="EMBL" id="TKA70321.1"/>
    </source>
</evidence>
<dbReference type="EMBL" id="NAJQ01000401">
    <property type="protein sequence ID" value="TKA70321.1"/>
    <property type="molecule type" value="Genomic_DNA"/>
</dbReference>
<dbReference type="Proteomes" id="UP000309340">
    <property type="component" value="Unassembled WGS sequence"/>
</dbReference>
<dbReference type="AlphaFoldDB" id="A0A4U0X3C7"/>
<evidence type="ECO:0000313" key="3">
    <source>
        <dbReference type="Proteomes" id="UP000309340"/>
    </source>
</evidence>
<evidence type="ECO:0008006" key="4">
    <source>
        <dbReference type="Google" id="ProtNLM"/>
    </source>
</evidence>
<reference evidence="2 3" key="1">
    <citation type="submission" date="2017-03" db="EMBL/GenBank/DDBJ databases">
        <title>Genomes of endolithic fungi from Antarctica.</title>
        <authorList>
            <person name="Coleine C."/>
            <person name="Masonjones S."/>
            <person name="Stajich J.E."/>
        </authorList>
    </citation>
    <scope>NUCLEOTIDE SEQUENCE [LARGE SCALE GENOMIC DNA]</scope>
    <source>
        <strain evidence="2 3">CCFEE 5184</strain>
    </source>
</reference>